<gene>
    <name evidence="1" type="ORF">A4U43_C02F7330</name>
</gene>
<dbReference type="Proteomes" id="UP000243459">
    <property type="component" value="Chromosome 2"/>
</dbReference>
<proteinExistence type="predicted"/>
<name>A0A5P1FLN7_ASPOF</name>
<organism evidence="1 2">
    <name type="scientific">Asparagus officinalis</name>
    <name type="common">Garden asparagus</name>
    <dbReference type="NCBI Taxonomy" id="4686"/>
    <lineage>
        <taxon>Eukaryota</taxon>
        <taxon>Viridiplantae</taxon>
        <taxon>Streptophyta</taxon>
        <taxon>Embryophyta</taxon>
        <taxon>Tracheophyta</taxon>
        <taxon>Spermatophyta</taxon>
        <taxon>Magnoliopsida</taxon>
        <taxon>Liliopsida</taxon>
        <taxon>Asparagales</taxon>
        <taxon>Asparagaceae</taxon>
        <taxon>Asparagoideae</taxon>
        <taxon>Asparagus</taxon>
    </lineage>
</organism>
<reference evidence="2" key="1">
    <citation type="journal article" date="2017" name="Nat. Commun.">
        <title>The asparagus genome sheds light on the origin and evolution of a young Y chromosome.</title>
        <authorList>
            <person name="Harkess A."/>
            <person name="Zhou J."/>
            <person name="Xu C."/>
            <person name="Bowers J.E."/>
            <person name="Van der Hulst R."/>
            <person name="Ayyampalayam S."/>
            <person name="Mercati F."/>
            <person name="Riccardi P."/>
            <person name="McKain M.R."/>
            <person name="Kakrana A."/>
            <person name="Tang H."/>
            <person name="Ray J."/>
            <person name="Groenendijk J."/>
            <person name="Arikit S."/>
            <person name="Mathioni S.M."/>
            <person name="Nakano M."/>
            <person name="Shan H."/>
            <person name="Telgmann-Rauber A."/>
            <person name="Kanno A."/>
            <person name="Yue Z."/>
            <person name="Chen H."/>
            <person name="Li W."/>
            <person name="Chen Y."/>
            <person name="Xu X."/>
            <person name="Zhang Y."/>
            <person name="Luo S."/>
            <person name="Chen H."/>
            <person name="Gao J."/>
            <person name="Mao Z."/>
            <person name="Pires J.C."/>
            <person name="Luo M."/>
            <person name="Kudrna D."/>
            <person name="Wing R.A."/>
            <person name="Meyers B.C."/>
            <person name="Yi K."/>
            <person name="Kong H."/>
            <person name="Lavrijsen P."/>
            <person name="Sunseri F."/>
            <person name="Falavigna A."/>
            <person name="Ye Y."/>
            <person name="Leebens-Mack J.H."/>
            <person name="Chen G."/>
        </authorList>
    </citation>
    <scope>NUCLEOTIDE SEQUENCE [LARGE SCALE GENOMIC DNA]</scope>
    <source>
        <strain evidence="2">cv. DH0086</strain>
    </source>
</reference>
<evidence type="ECO:0000313" key="1">
    <source>
        <dbReference type="EMBL" id="ONK77510.1"/>
    </source>
</evidence>
<evidence type="ECO:0000313" key="2">
    <source>
        <dbReference type="Proteomes" id="UP000243459"/>
    </source>
</evidence>
<accession>A0A5P1FLN7</accession>
<dbReference type="AlphaFoldDB" id="A0A5P1FLN7"/>
<dbReference type="EMBL" id="CM007382">
    <property type="protein sequence ID" value="ONK77510.1"/>
    <property type="molecule type" value="Genomic_DNA"/>
</dbReference>
<protein>
    <submittedName>
        <fullName evidence="1">Uncharacterized protein</fullName>
    </submittedName>
</protein>
<sequence length="289" mass="33055">MCHFCRNSISVTLMIQKWGKFLVFIEKFPCALFPAWSDLIRFAGCSTLRSLITDLDLETPAGQDQFVKSAFLFGDHIPTDDKVGHIENSPLLRRINDRLLFLPSMERMYPLSYFLSVGCRRGLAFDLVKEKENISFRSGHPSRVQINGQLKGLRLGRFEKKDLAQEAPLPTNIFIRQFIDARSEFSAQAFRSPGWLFSGEDGWWTRMVEFVLEELNEPLVQSGLTILVLATRRGITQNYPSFFAMLERYNPDSCTFFTLVGELGFALHEMHAVSGLSFGQMPYEVRSNN</sequence>
<keyword evidence="2" id="KW-1185">Reference proteome</keyword>
<dbReference type="Gramene" id="ONK77510">
    <property type="protein sequence ID" value="ONK77510"/>
    <property type="gene ID" value="A4U43_C02F7330"/>
</dbReference>